<accession>A0A8X7TZA6</accession>
<feature type="region of interest" description="Disordered" evidence="1">
    <location>
        <begin position="1"/>
        <end position="66"/>
    </location>
</feature>
<evidence type="ECO:0000313" key="2">
    <source>
        <dbReference type="EMBL" id="KAG2257376.1"/>
    </source>
</evidence>
<gene>
    <name evidence="2" type="ORF">Bca52824_076670</name>
</gene>
<dbReference type="EMBL" id="JAAMPC010000015">
    <property type="protein sequence ID" value="KAG2257376.1"/>
    <property type="molecule type" value="Genomic_DNA"/>
</dbReference>
<keyword evidence="3" id="KW-1185">Reference proteome</keyword>
<evidence type="ECO:0000313" key="3">
    <source>
        <dbReference type="Proteomes" id="UP000886595"/>
    </source>
</evidence>
<proteinExistence type="predicted"/>
<sequence>MDFDGMIDYGRVKGRKTKEKAKEDKENSESGEEKDVVSWGKQKDGEKENNEKGEEEKDQEPEKTKKTRILMKLRIHGGIGWRKFSVKASERVRVQAIAELAEKEVEVLPKSKKLFDRDC</sequence>
<reference evidence="2 3" key="1">
    <citation type="submission" date="2020-02" db="EMBL/GenBank/DDBJ databases">
        <authorList>
            <person name="Ma Q."/>
            <person name="Huang Y."/>
            <person name="Song X."/>
            <person name="Pei D."/>
        </authorList>
    </citation>
    <scope>NUCLEOTIDE SEQUENCE [LARGE SCALE GENOMIC DNA]</scope>
    <source>
        <strain evidence="2">Sxm20200214</strain>
        <tissue evidence="2">Leaf</tissue>
    </source>
</reference>
<protein>
    <submittedName>
        <fullName evidence="2">Uncharacterized protein</fullName>
    </submittedName>
</protein>
<dbReference type="AlphaFoldDB" id="A0A8X7TZA6"/>
<dbReference type="Proteomes" id="UP000886595">
    <property type="component" value="Unassembled WGS sequence"/>
</dbReference>
<name>A0A8X7TZA6_BRACI</name>
<evidence type="ECO:0000256" key="1">
    <source>
        <dbReference type="SAM" id="MobiDB-lite"/>
    </source>
</evidence>
<comment type="caution">
    <text evidence="2">The sequence shown here is derived from an EMBL/GenBank/DDBJ whole genome shotgun (WGS) entry which is preliminary data.</text>
</comment>
<organism evidence="2 3">
    <name type="scientific">Brassica carinata</name>
    <name type="common">Ethiopian mustard</name>
    <name type="synonym">Abyssinian cabbage</name>
    <dbReference type="NCBI Taxonomy" id="52824"/>
    <lineage>
        <taxon>Eukaryota</taxon>
        <taxon>Viridiplantae</taxon>
        <taxon>Streptophyta</taxon>
        <taxon>Embryophyta</taxon>
        <taxon>Tracheophyta</taxon>
        <taxon>Spermatophyta</taxon>
        <taxon>Magnoliopsida</taxon>
        <taxon>eudicotyledons</taxon>
        <taxon>Gunneridae</taxon>
        <taxon>Pentapetalae</taxon>
        <taxon>rosids</taxon>
        <taxon>malvids</taxon>
        <taxon>Brassicales</taxon>
        <taxon>Brassicaceae</taxon>
        <taxon>Brassiceae</taxon>
        <taxon>Brassica</taxon>
    </lineage>
</organism>
<feature type="compositionally biased region" description="Basic and acidic residues" evidence="1">
    <location>
        <begin position="20"/>
        <end position="64"/>
    </location>
</feature>